<organism evidence="3 4">
    <name type="scientific">Capnocytophaga canimorsus</name>
    <dbReference type="NCBI Taxonomy" id="28188"/>
    <lineage>
        <taxon>Bacteria</taxon>
        <taxon>Pseudomonadati</taxon>
        <taxon>Bacteroidota</taxon>
        <taxon>Flavobacteriia</taxon>
        <taxon>Flavobacteriales</taxon>
        <taxon>Flavobacteriaceae</taxon>
        <taxon>Capnocytophaga</taxon>
    </lineage>
</organism>
<dbReference type="GeneID" id="69581268"/>
<dbReference type="InterPro" id="IPR001424">
    <property type="entry name" value="SOD_Cu_Zn_dom"/>
</dbReference>
<dbReference type="Gene3D" id="2.60.40.200">
    <property type="entry name" value="Superoxide dismutase, copper/zinc binding domain"/>
    <property type="match status" value="1"/>
</dbReference>
<keyword evidence="2 3" id="KW-0560">Oxidoreductase</keyword>
<dbReference type="InterPro" id="IPR036423">
    <property type="entry name" value="SOD-like_Cu/Zn_dom_sf"/>
</dbReference>
<keyword evidence="2" id="KW-0186">Copper</keyword>
<accession>A0A0B7HP85</accession>
<dbReference type="CDD" id="cd00305">
    <property type="entry name" value="Cu-Zn_Superoxide_Dismutase"/>
    <property type="match status" value="1"/>
</dbReference>
<comment type="function">
    <text evidence="2">Destroys radicals which are normally produced within the cells and which are toxic to biological systems.</text>
</comment>
<reference evidence="3 4" key="1">
    <citation type="submission" date="2015-01" db="EMBL/GenBank/DDBJ databases">
        <authorList>
            <person name="Xiang T."/>
            <person name="Song Y."/>
            <person name="Huang L."/>
            <person name="Wang B."/>
            <person name="Wu P."/>
        </authorList>
    </citation>
    <scope>NUCLEOTIDE SEQUENCE [LARGE SCALE GENOMIC DNA]</scope>
    <source>
        <strain evidence="3 4">Cc12</strain>
    </source>
</reference>
<evidence type="ECO:0000313" key="4">
    <source>
        <dbReference type="Proteomes" id="UP000044026"/>
    </source>
</evidence>
<dbReference type="InterPro" id="IPR024134">
    <property type="entry name" value="SOD_Cu/Zn_/chaperone"/>
</dbReference>
<dbReference type="PROSITE" id="PS00332">
    <property type="entry name" value="SOD_CU_ZN_2"/>
    <property type="match status" value="1"/>
</dbReference>
<dbReference type="EMBL" id="CDOE01000075">
    <property type="protein sequence ID" value="CEN39702.1"/>
    <property type="molecule type" value="Genomic_DNA"/>
</dbReference>
<gene>
    <name evidence="3" type="ORF">CCAN12_770041</name>
</gene>
<dbReference type="PROSITE" id="PS51257">
    <property type="entry name" value="PROKAR_LIPOPROTEIN"/>
    <property type="match status" value="1"/>
</dbReference>
<evidence type="ECO:0000256" key="1">
    <source>
        <dbReference type="ARBA" id="ARBA00010457"/>
    </source>
</evidence>
<dbReference type="RefSeq" id="WP_042001448.1">
    <property type="nucleotide sequence ID" value="NZ_CP022382.1"/>
</dbReference>
<dbReference type="SUPFAM" id="SSF49329">
    <property type="entry name" value="Cu,Zn superoxide dismutase-like"/>
    <property type="match status" value="1"/>
</dbReference>
<evidence type="ECO:0000256" key="2">
    <source>
        <dbReference type="RuleBase" id="RU000393"/>
    </source>
</evidence>
<comment type="cofactor">
    <cofactor evidence="2">
        <name>Zn(2+)</name>
        <dbReference type="ChEBI" id="CHEBI:29105"/>
    </cofactor>
    <text evidence="2">Binds 1 zinc ion per subunit.</text>
</comment>
<dbReference type="AlphaFoldDB" id="A0A0B7HP85"/>
<keyword evidence="2" id="KW-0479">Metal-binding</keyword>
<comment type="catalytic activity">
    <reaction evidence="2">
        <text>2 superoxide + 2 H(+) = H2O2 + O2</text>
        <dbReference type="Rhea" id="RHEA:20696"/>
        <dbReference type="ChEBI" id="CHEBI:15378"/>
        <dbReference type="ChEBI" id="CHEBI:15379"/>
        <dbReference type="ChEBI" id="CHEBI:16240"/>
        <dbReference type="ChEBI" id="CHEBI:18421"/>
        <dbReference type="EC" id="1.15.1.1"/>
    </reaction>
</comment>
<comment type="cofactor">
    <cofactor evidence="2">
        <name>Cu cation</name>
        <dbReference type="ChEBI" id="CHEBI:23378"/>
    </cofactor>
    <text evidence="2">Binds 1 copper ion per subunit.</text>
</comment>
<proteinExistence type="inferred from homology"/>
<dbReference type="GO" id="GO:0005507">
    <property type="term" value="F:copper ion binding"/>
    <property type="evidence" value="ECO:0007669"/>
    <property type="project" value="InterPro"/>
</dbReference>
<keyword evidence="2" id="KW-0862">Zinc</keyword>
<sequence>MKRFLVLGLVFMALGCKQTKKQPNNAEMISDSQKMATEKTLTVALTPKSDSNVSGTAVFTQKGDKVMLTVHVSGLTAGEHAIHLHEKADCSSADGTSTGGHWNPTFENHGKWGAPEGFHRGDIGNLTADENGNAHLEFETDLWCIGCDDDTKNILGKAVIIHAATDDFVTQPTGNAGGRVSCGGIIE</sequence>
<dbReference type="Pfam" id="PF00080">
    <property type="entry name" value="Sod_Cu"/>
    <property type="match status" value="1"/>
</dbReference>
<dbReference type="InterPro" id="IPR018152">
    <property type="entry name" value="SOD_Cu/Zn_BS"/>
</dbReference>
<dbReference type="Proteomes" id="UP000044026">
    <property type="component" value="Unassembled WGS sequence"/>
</dbReference>
<evidence type="ECO:0000313" key="3">
    <source>
        <dbReference type="EMBL" id="CEN39702.1"/>
    </source>
</evidence>
<dbReference type="GO" id="GO:0004784">
    <property type="term" value="F:superoxide dismutase activity"/>
    <property type="evidence" value="ECO:0007669"/>
    <property type="project" value="UniProtKB-EC"/>
</dbReference>
<name>A0A0B7HP85_9FLAO</name>
<protein>
    <recommendedName>
        <fullName evidence="2">Superoxide dismutase [Cu-Zn]</fullName>
        <ecNumber evidence="2">1.15.1.1</ecNumber>
    </recommendedName>
</protein>
<comment type="similarity">
    <text evidence="1 2">Belongs to the Cu-Zn superoxide dismutase family.</text>
</comment>
<dbReference type="EC" id="1.15.1.1" evidence="2"/>
<dbReference type="PANTHER" id="PTHR10003">
    <property type="entry name" value="SUPEROXIDE DISMUTASE CU-ZN -RELATED"/>
    <property type="match status" value="1"/>
</dbReference>